<keyword evidence="3" id="KW-1185">Reference proteome</keyword>
<keyword evidence="1" id="KW-0175">Coiled coil</keyword>
<reference evidence="2 3" key="1">
    <citation type="submission" date="2016-05" db="EMBL/GenBank/DDBJ databases">
        <title>Paenibacillus oryzae. sp. nov., isolated from the rice root.</title>
        <authorList>
            <person name="Zhang J."/>
            <person name="Zhang X."/>
        </authorList>
    </citation>
    <scope>NUCLEOTIDE SEQUENCE [LARGE SCALE GENOMIC DNA]</scope>
    <source>
        <strain evidence="2 3">1DrF-4</strain>
    </source>
</reference>
<evidence type="ECO:0000313" key="3">
    <source>
        <dbReference type="Proteomes" id="UP000092024"/>
    </source>
</evidence>
<dbReference type="EMBL" id="LYPA01000028">
    <property type="protein sequence ID" value="OBR68252.1"/>
    <property type="molecule type" value="Genomic_DNA"/>
</dbReference>
<feature type="coiled-coil region" evidence="1">
    <location>
        <begin position="58"/>
        <end position="85"/>
    </location>
</feature>
<comment type="caution">
    <text evidence="2">The sequence shown here is derived from an EMBL/GenBank/DDBJ whole genome shotgun (WGS) entry which is preliminary data.</text>
</comment>
<dbReference type="OrthoDB" id="2665115at2"/>
<proteinExistence type="predicted"/>
<evidence type="ECO:0000313" key="2">
    <source>
        <dbReference type="EMBL" id="OBR68252.1"/>
    </source>
</evidence>
<sequence length="90" mass="10368">MAVCSIIEASMTYTKEDGYVGKVQFSVEGHVNQYEMTLHSRKATEWGYGLFFLNESGNEEQLLELEEELEENDELFDQLVEAAKDKLVRL</sequence>
<dbReference type="AlphaFoldDB" id="A0A1A5YRK5"/>
<protein>
    <submittedName>
        <fullName evidence="2">Uncharacterized protein</fullName>
    </submittedName>
</protein>
<organism evidence="2 3">
    <name type="scientific">Paenibacillus oryzae</name>
    <dbReference type="NCBI Taxonomy" id="1844972"/>
    <lineage>
        <taxon>Bacteria</taxon>
        <taxon>Bacillati</taxon>
        <taxon>Bacillota</taxon>
        <taxon>Bacilli</taxon>
        <taxon>Bacillales</taxon>
        <taxon>Paenibacillaceae</taxon>
        <taxon>Paenibacillus</taxon>
    </lineage>
</organism>
<evidence type="ECO:0000256" key="1">
    <source>
        <dbReference type="SAM" id="Coils"/>
    </source>
</evidence>
<dbReference type="Proteomes" id="UP000092024">
    <property type="component" value="Unassembled WGS sequence"/>
</dbReference>
<accession>A0A1A5YRK5</accession>
<gene>
    <name evidence="2" type="ORF">A7K91_10540</name>
</gene>
<dbReference type="STRING" id="1844972.A7K91_10540"/>
<name>A0A1A5YRK5_9BACL</name>